<dbReference type="Proteomes" id="UP001190640">
    <property type="component" value="Chromosome 17"/>
</dbReference>
<dbReference type="PANTHER" id="PTHR11318:SF4">
    <property type="entry name" value="GUANYLATE CYCLASE ACTIVATOR 2B"/>
    <property type="match status" value="1"/>
</dbReference>
<evidence type="ECO:0000256" key="2">
    <source>
        <dbReference type="ARBA" id="ARBA00009883"/>
    </source>
</evidence>
<feature type="disulfide bond" evidence="8">
    <location>
        <begin position="106"/>
        <end position="114"/>
    </location>
</feature>
<comment type="similarity">
    <text evidence="2">Belongs to the guanylin family.</text>
</comment>
<keyword evidence="4 9" id="KW-0732">Signal</keyword>
<protein>
    <recommendedName>
        <fullName evidence="7">Guanylate cyclase activator 2B</fullName>
    </recommendedName>
</protein>
<feature type="disulfide bond" evidence="8">
    <location>
        <begin position="68"/>
        <end position="81"/>
    </location>
</feature>
<comment type="subcellular location">
    <subcellularLocation>
        <location evidence="1">Secreted</location>
    </subcellularLocation>
</comment>
<name>A0AA97LJT3_EUBMA</name>
<evidence type="ECO:0000256" key="5">
    <source>
        <dbReference type="ARBA" id="ARBA00023157"/>
    </source>
</evidence>
<dbReference type="GeneID" id="129345086"/>
<evidence type="ECO:0000256" key="6">
    <source>
        <dbReference type="ARBA" id="ARBA00037765"/>
    </source>
</evidence>
<organism evidence="10 11">
    <name type="scientific">Eublepharis macularius</name>
    <name type="common">Leopard gecko</name>
    <name type="synonym">Cyrtodactylus macularius</name>
    <dbReference type="NCBI Taxonomy" id="481883"/>
    <lineage>
        <taxon>Eukaryota</taxon>
        <taxon>Metazoa</taxon>
        <taxon>Chordata</taxon>
        <taxon>Craniata</taxon>
        <taxon>Vertebrata</taxon>
        <taxon>Euteleostomi</taxon>
        <taxon>Lepidosauria</taxon>
        <taxon>Squamata</taxon>
        <taxon>Bifurcata</taxon>
        <taxon>Gekkota</taxon>
        <taxon>Eublepharidae</taxon>
        <taxon>Eublepharinae</taxon>
        <taxon>Eublepharis</taxon>
    </lineage>
</organism>
<evidence type="ECO:0000256" key="8">
    <source>
        <dbReference type="PIRSR" id="PIRSR001849-50"/>
    </source>
</evidence>
<proteinExistence type="inferred from homology"/>
<dbReference type="PRINTS" id="PR00774">
    <property type="entry name" value="GUANYLIN"/>
</dbReference>
<keyword evidence="5 8" id="KW-1015">Disulfide bond</keyword>
<dbReference type="InterPro" id="IPR036382">
    <property type="entry name" value="Guanylin_sf"/>
</dbReference>
<evidence type="ECO:0000256" key="3">
    <source>
        <dbReference type="ARBA" id="ARBA00022525"/>
    </source>
</evidence>
<sequence>MDVVFAPVMFVLLILTHGSQAAVQVQDGEFSFSLDSVKKMKELLAADARPASARARSQTSQVTFLQLCLNPELPKDLRPVCAREDAPDIFTRLDLAVEDPDLCELCVNAACTGCY</sequence>
<evidence type="ECO:0000256" key="7">
    <source>
        <dbReference type="ARBA" id="ARBA00041176"/>
    </source>
</evidence>
<feature type="disulfide bond" evidence="8">
    <location>
        <begin position="103"/>
        <end position="111"/>
    </location>
</feature>
<dbReference type="GO" id="GO:0005576">
    <property type="term" value="C:extracellular region"/>
    <property type="evidence" value="ECO:0007669"/>
    <property type="project" value="UniProtKB-SubCell"/>
</dbReference>
<keyword evidence="10" id="KW-1185">Reference proteome</keyword>
<reference evidence="11" key="1">
    <citation type="submission" date="2025-08" db="UniProtKB">
        <authorList>
            <consortium name="RefSeq"/>
        </authorList>
    </citation>
    <scope>IDENTIFICATION</scope>
    <source>
        <tissue evidence="11">Blood</tissue>
    </source>
</reference>
<dbReference type="SUPFAM" id="SSF89890">
    <property type="entry name" value="Proguanylin"/>
    <property type="match status" value="1"/>
</dbReference>
<dbReference type="GO" id="GO:0030250">
    <property type="term" value="F:guanylate cyclase activator activity"/>
    <property type="evidence" value="ECO:0007669"/>
    <property type="project" value="InterPro"/>
</dbReference>
<dbReference type="PIRSF" id="PIRSF001849">
    <property type="entry name" value="Guanylin"/>
    <property type="match status" value="1"/>
</dbReference>
<gene>
    <name evidence="11" type="primary">LOC129345086</name>
</gene>
<dbReference type="Pfam" id="PF02058">
    <property type="entry name" value="Guanylin"/>
    <property type="match status" value="1"/>
</dbReference>
<keyword evidence="3" id="KW-0964">Secreted</keyword>
<dbReference type="KEGG" id="emc:129345086"/>
<accession>A0AA97LJT3</accession>
<dbReference type="AlphaFoldDB" id="A0AA97LJT3"/>
<dbReference type="RefSeq" id="XP_054858049.1">
    <property type="nucleotide sequence ID" value="XM_055002074.1"/>
</dbReference>
<comment type="function">
    <text evidence="6">Endogenous activator of intestinal guanylate cyclase. It stimulates this enzyme through the same receptor binding region as the heat-stable enterotoxins. May be a potent physiological regulator of intestinal fluid and electrolyte transport. May be an autocrine/paracrine regulator of intestinal salt and water transport.</text>
</comment>
<evidence type="ECO:0000256" key="1">
    <source>
        <dbReference type="ARBA" id="ARBA00004613"/>
    </source>
</evidence>
<dbReference type="PANTHER" id="PTHR11318">
    <property type="entry name" value="GUANYLIN FAMILY MEMBER"/>
    <property type="match status" value="1"/>
</dbReference>
<evidence type="ECO:0000256" key="4">
    <source>
        <dbReference type="ARBA" id="ARBA00022729"/>
    </source>
</evidence>
<dbReference type="InterPro" id="IPR000879">
    <property type="entry name" value="Guanylin"/>
</dbReference>
<feature type="signal peptide" evidence="9">
    <location>
        <begin position="1"/>
        <end position="21"/>
    </location>
</feature>
<evidence type="ECO:0000313" key="10">
    <source>
        <dbReference type="Proteomes" id="UP001190640"/>
    </source>
</evidence>
<evidence type="ECO:0000256" key="9">
    <source>
        <dbReference type="SAM" id="SignalP"/>
    </source>
</evidence>
<feature type="chain" id="PRO_5041669864" description="Guanylate cyclase activator 2B" evidence="9">
    <location>
        <begin position="22"/>
        <end position="115"/>
    </location>
</feature>
<dbReference type="Gene3D" id="3.90.1450.10">
    <property type="entry name" value="Guanylin"/>
    <property type="match status" value="1"/>
</dbReference>
<evidence type="ECO:0000313" key="11">
    <source>
        <dbReference type="RefSeq" id="XP_054858049.1"/>
    </source>
</evidence>